<proteinExistence type="predicted"/>
<evidence type="ECO:0000313" key="1">
    <source>
        <dbReference type="EMBL" id="MED6263915.1"/>
    </source>
</evidence>
<dbReference type="Proteomes" id="UP001352852">
    <property type="component" value="Unassembled WGS sequence"/>
</dbReference>
<name>A0ABU7CNY6_9TELE</name>
<keyword evidence="2" id="KW-1185">Reference proteome</keyword>
<evidence type="ECO:0000313" key="2">
    <source>
        <dbReference type="Proteomes" id="UP001352852"/>
    </source>
</evidence>
<sequence>MLNVKINDSTVGKRRNKYETKGVLNFVGFEQYSSCSFSHKEADTGPADGLRTSKSSQVKSSLFFSNMALKVLYMGKNITMIQKIKHRKTNQITLTILGSLLVRAGSYQMFLKEVISSLSPL</sequence>
<reference evidence="1 2" key="1">
    <citation type="submission" date="2021-06" db="EMBL/GenBank/DDBJ databases">
        <authorList>
            <person name="Palmer J.M."/>
        </authorList>
    </citation>
    <scope>NUCLEOTIDE SEQUENCE [LARGE SCALE GENOMIC DNA]</scope>
    <source>
        <strain evidence="1 2">CL_MEX2019</strain>
        <tissue evidence="1">Muscle</tissue>
    </source>
</reference>
<organism evidence="1 2">
    <name type="scientific">Characodon lateralis</name>
    <dbReference type="NCBI Taxonomy" id="208331"/>
    <lineage>
        <taxon>Eukaryota</taxon>
        <taxon>Metazoa</taxon>
        <taxon>Chordata</taxon>
        <taxon>Craniata</taxon>
        <taxon>Vertebrata</taxon>
        <taxon>Euteleostomi</taxon>
        <taxon>Actinopterygii</taxon>
        <taxon>Neopterygii</taxon>
        <taxon>Teleostei</taxon>
        <taxon>Neoteleostei</taxon>
        <taxon>Acanthomorphata</taxon>
        <taxon>Ovalentaria</taxon>
        <taxon>Atherinomorphae</taxon>
        <taxon>Cyprinodontiformes</taxon>
        <taxon>Goodeidae</taxon>
        <taxon>Characodon</taxon>
    </lineage>
</organism>
<dbReference type="EMBL" id="JAHUTJ010000582">
    <property type="protein sequence ID" value="MED6263915.1"/>
    <property type="molecule type" value="Genomic_DNA"/>
</dbReference>
<protein>
    <submittedName>
        <fullName evidence="1">Uncharacterized protein</fullName>
    </submittedName>
</protein>
<accession>A0ABU7CNY6</accession>
<comment type="caution">
    <text evidence="1">The sequence shown here is derived from an EMBL/GenBank/DDBJ whole genome shotgun (WGS) entry which is preliminary data.</text>
</comment>
<gene>
    <name evidence="1" type="ORF">CHARACLAT_009546</name>
</gene>